<proteinExistence type="predicted"/>
<accession>A0A8T0WKB5</accession>
<dbReference type="Proteomes" id="UP000823388">
    <property type="component" value="Chromosome 1N"/>
</dbReference>
<evidence type="ECO:0000313" key="2">
    <source>
        <dbReference type="Proteomes" id="UP000823388"/>
    </source>
</evidence>
<keyword evidence="2" id="KW-1185">Reference proteome</keyword>
<sequence length="118" mass="13568">MELVTNGRGFRARGQTPDLCRCKVCRAKENLKTEAFFVSPPFFSLPVFGVPLRAQFEDGTFFPLLVCIILQNNPTLFSSRRPRCKFQNLQVSLFFLPADLEKVVSYYFLHVATPLKFQ</sequence>
<dbReference type="EMBL" id="CM029038">
    <property type="protein sequence ID" value="KAG2649402.1"/>
    <property type="molecule type" value="Genomic_DNA"/>
</dbReference>
<comment type="caution">
    <text evidence="1">The sequence shown here is derived from an EMBL/GenBank/DDBJ whole genome shotgun (WGS) entry which is preliminary data.</text>
</comment>
<reference evidence="1" key="1">
    <citation type="submission" date="2020-05" db="EMBL/GenBank/DDBJ databases">
        <title>WGS assembly of Panicum virgatum.</title>
        <authorList>
            <person name="Lovell J.T."/>
            <person name="Jenkins J."/>
            <person name="Shu S."/>
            <person name="Juenger T.E."/>
            <person name="Schmutz J."/>
        </authorList>
    </citation>
    <scope>NUCLEOTIDE SEQUENCE</scope>
    <source>
        <strain evidence="1">AP13</strain>
    </source>
</reference>
<evidence type="ECO:0000313" key="1">
    <source>
        <dbReference type="EMBL" id="KAG2649402.1"/>
    </source>
</evidence>
<organism evidence="1 2">
    <name type="scientific">Panicum virgatum</name>
    <name type="common">Blackwell switchgrass</name>
    <dbReference type="NCBI Taxonomy" id="38727"/>
    <lineage>
        <taxon>Eukaryota</taxon>
        <taxon>Viridiplantae</taxon>
        <taxon>Streptophyta</taxon>
        <taxon>Embryophyta</taxon>
        <taxon>Tracheophyta</taxon>
        <taxon>Spermatophyta</taxon>
        <taxon>Magnoliopsida</taxon>
        <taxon>Liliopsida</taxon>
        <taxon>Poales</taxon>
        <taxon>Poaceae</taxon>
        <taxon>PACMAD clade</taxon>
        <taxon>Panicoideae</taxon>
        <taxon>Panicodae</taxon>
        <taxon>Paniceae</taxon>
        <taxon>Panicinae</taxon>
        <taxon>Panicum</taxon>
        <taxon>Panicum sect. Hiantes</taxon>
    </lineage>
</organism>
<dbReference type="AlphaFoldDB" id="A0A8T0WKB5"/>
<protein>
    <submittedName>
        <fullName evidence="1">Uncharacterized protein</fullName>
    </submittedName>
</protein>
<name>A0A8T0WKB5_PANVG</name>
<gene>
    <name evidence="1" type="ORF">PVAP13_1NG112888</name>
</gene>